<comment type="catalytic activity">
    <reaction evidence="8">
        <text>L-seryl-[protein] + ATP = O-phospho-L-seryl-[protein] + ADP + H(+)</text>
        <dbReference type="Rhea" id="RHEA:17989"/>
        <dbReference type="Rhea" id="RHEA-COMP:9863"/>
        <dbReference type="Rhea" id="RHEA-COMP:11604"/>
        <dbReference type="ChEBI" id="CHEBI:15378"/>
        <dbReference type="ChEBI" id="CHEBI:29999"/>
        <dbReference type="ChEBI" id="CHEBI:30616"/>
        <dbReference type="ChEBI" id="CHEBI:83421"/>
        <dbReference type="ChEBI" id="CHEBI:456216"/>
        <dbReference type="EC" id="2.7.11.1"/>
    </reaction>
</comment>
<dbReference type="InterPro" id="IPR017441">
    <property type="entry name" value="Protein_kinase_ATP_BS"/>
</dbReference>
<dbReference type="InterPro" id="IPR011009">
    <property type="entry name" value="Kinase-like_dom_sf"/>
</dbReference>
<dbReference type="AlphaFoldDB" id="A0A9W9FLW1"/>
<dbReference type="Gene3D" id="1.10.510.10">
    <property type="entry name" value="Transferase(Phosphotransferase) domain 1"/>
    <property type="match status" value="1"/>
</dbReference>
<dbReference type="PANTHER" id="PTHR24343:SF558">
    <property type="entry name" value="PROTEIN KINASE DOMAIN-CONTAINING PROTEIN"/>
    <property type="match status" value="1"/>
</dbReference>
<dbReference type="InterPro" id="IPR008271">
    <property type="entry name" value="Ser/Thr_kinase_AS"/>
</dbReference>
<reference evidence="11" key="1">
    <citation type="submission" date="2022-11" db="EMBL/GenBank/DDBJ databases">
        <authorList>
            <person name="Petersen C."/>
        </authorList>
    </citation>
    <scope>NUCLEOTIDE SEQUENCE</scope>
    <source>
        <strain evidence="11">IBT 34128</strain>
    </source>
</reference>
<dbReference type="RefSeq" id="XP_056513183.1">
    <property type="nucleotide sequence ID" value="XM_056655156.1"/>
</dbReference>
<evidence type="ECO:0000259" key="10">
    <source>
        <dbReference type="PROSITE" id="PS50011"/>
    </source>
</evidence>
<dbReference type="GO" id="GO:0030003">
    <property type="term" value="P:intracellular monoatomic cation homeostasis"/>
    <property type="evidence" value="ECO:0007669"/>
    <property type="project" value="TreeGrafter"/>
</dbReference>
<dbReference type="Proteomes" id="UP001141434">
    <property type="component" value="Unassembled WGS sequence"/>
</dbReference>
<keyword evidence="2" id="KW-0723">Serine/threonine-protein kinase</keyword>
<dbReference type="EMBL" id="JAPMSZ010000005">
    <property type="protein sequence ID" value="KAJ5102352.1"/>
    <property type="molecule type" value="Genomic_DNA"/>
</dbReference>
<evidence type="ECO:0000256" key="1">
    <source>
        <dbReference type="ARBA" id="ARBA00012513"/>
    </source>
</evidence>
<evidence type="ECO:0000313" key="11">
    <source>
        <dbReference type="EMBL" id="KAJ5102352.1"/>
    </source>
</evidence>
<evidence type="ECO:0000256" key="5">
    <source>
        <dbReference type="ARBA" id="ARBA00022777"/>
    </source>
</evidence>
<sequence>MDRLQMTNKSCRNNQHIRQSLITLKPAVVTSAHPRLALDFLRRSLPVKIKWSEQHNAALYYNLYTALDIVTRWFSNNKTSPSNSWAMQEMADHFHKLRDSLLNSLGFFTVARHRISLRDNSPTNALICQTLTHSEVEVGGMILPSKNATRKRGSGDGEVKFDNGKHCHFQSPRTGKGVFGKRSANNAMCKCFGRYIASFGRACSPFSVELERKRSIRSPSQSGITTDENMAVVSQKYGEVRDIIGRGSSADIFLSHKVHQWNPNIDCFYAIKIFRRSPRTSETIFRRRIDAEYSISSSLRHQNVVRTFDLLQITSDCLCECLEYCSGGDLYSMIVASGQLGQAESNCFFKQLMRGTEYLHEMGIAHRDLKPENLLITSKGCLKISDFGSAECFRLAWEDDIHMTRTRHGSRPYVSPEQYLNKVFDPRLVDIWAAAMVYVAMRTGRIPWKIATEDDENFRDYIEDRKIGRGYFIIDEICHVESRRVIYSMLEIDYTSRPKSSEVLHSRWLHEVDICVDADTASLQGD</sequence>
<feature type="domain" description="Protein kinase" evidence="10">
    <location>
        <begin position="238"/>
        <end position="509"/>
    </location>
</feature>
<keyword evidence="4 9" id="KW-0547">Nucleotide-binding</keyword>
<keyword evidence="5 11" id="KW-0418">Kinase</keyword>
<dbReference type="Pfam" id="PF00069">
    <property type="entry name" value="Pkinase"/>
    <property type="match status" value="1"/>
</dbReference>
<keyword evidence="3" id="KW-0808">Transferase</keyword>
<keyword evidence="12" id="KW-1185">Reference proteome</keyword>
<dbReference type="PROSITE" id="PS50011">
    <property type="entry name" value="PROTEIN_KINASE_DOM"/>
    <property type="match status" value="1"/>
</dbReference>
<evidence type="ECO:0000256" key="9">
    <source>
        <dbReference type="PROSITE-ProRule" id="PRU10141"/>
    </source>
</evidence>
<comment type="caution">
    <text evidence="11">The sequence shown here is derived from an EMBL/GenBank/DDBJ whole genome shotgun (WGS) entry which is preliminary data.</text>
</comment>
<evidence type="ECO:0000256" key="2">
    <source>
        <dbReference type="ARBA" id="ARBA00022527"/>
    </source>
</evidence>
<evidence type="ECO:0000256" key="3">
    <source>
        <dbReference type="ARBA" id="ARBA00022679"/>
    </source>
</evidence>
<evidence type="ECO:0000256" key="8">
    <source>
        <dbReference type="ARBA" id="ARBA00048679"/>
    </source>
</evidence>
<keyword evidence="6 9" id="KW-0067">ATP-binding</keyword>
<dbReference type="PROSITE" id="PS00107">
    <property type="entry name" value="PROTEIN_KINASE_ATP"/>
    <property type="match status" value="1"/>
</dbReference>
<evidence type="ECO:0000256" key="7">
    <source>
        <dbReference type="ARBA" id="ARBA00047899"/>
    </source>
</evidence>
<evidence type="ECO:0000313" key="12">
    <source>
        <dbReference type="Proteomes" id="UP001141434"/>
    </source>
</evidence>
<dbReference type="SMART" id="SM00220">
    <property type="entry name" value="S_TKc"/>
    <property type="match status" value="1"/>
</dbReference>
<dbReference type="GO" id="GO:0005829">
    <property type="term" value="C:cytosol"/>
    <property type="evidence" value="ECO:0007669"/>
    <property type="project" value="TreeGrafter"/>
</dbReference>
<evidence type="ECO:0000256" key="4">
    <source>
        <dbReference type="ARBA" id="ARBA00022741"/>
    </source>
</evidence>
<dbReference type="SUPFAM" id="SSF56112">
    <property type="entry name" value="Protein kinase-like (PK-like)"/>
    <property type="match status" value="1"/>
</dbReference>
<dbReference type="GO" id="GO:0004674">
    <property type="term" value="F:protein serine/threonine kinase activity"/>
    <property type="evidence" value="ECO:0007669"/>
    <property type="project" value="UniProtKB-KW"/>
</dbReference>
<name>A0A9W9FLW1_9EURO</name>
<dbReference type="EC" id="2.7.11.1" evidence="1"/>
<dbReference type="GO" id="GO:0005524">
    <property type="term" value="F:ATP binding"/>
    <property type="evidence" value="ECO:0007669"/>
    <property type="project" value="UniProtKB-UniRule"/>
</dbReference>
<feature type="binding site" evidence="9">
    <location>
        <position position="272"/>
    </location>
    <ligand>
        <name>ATP</name>
        <dbReference type="ChEBI" id="CHEBI:30616"/>
    </ligand>
</feature>
<proteinExistence type="predicted"/>
<dbReference type="PANTHER" id="PTHR24343">
    <property type="entry name" value="SERINE/THREONINE KINASE"/>
    <property type="match status" value="1"/>
</dbReference>
<dbReference type="OrthoDB" id="6513151at2759"/>
<dbReference type="InterPro" id="IPR000719">
    <property type="entry name" value="Prot_kinase_dom"/>
</dbReference>
<comment type="catalytic activity">
    <reaction evidence="7">
        <text>L-threonyl-[protein] + ATP = O-phospho-L-threonyl-[protein] + ADP + H(+)</text>
        <dbReference type="Rhea" id="RHEA:46608"/>
        <dbReference type="Rhea" id="RHEA-COMP:11060"/>
        <dbReference type="Rhea" id="RHEA-COMP:11605"/>
        <dbReference type="ChEBI" id="CHEBI:15378"/>
        <dbReference type="ChEBI" id="CHEBI:30013"/>
        <dbReference type="ChEBI" id="CHEBI:30616"/>
        <dbReference type="ChEBI" id="CHEBI:61977"/>
        <dbReference type="ChEBI" id="CHEBI:456216"/>
        <dbReference type="EC" id="2.7.11.1"/>
    </reaction>
</comment>
<evidence type="ECO:0000256" key="6">
    <source>
        <dbReference type="ARBA" id="ARBA00022840"/>
    </source>
</evidence>
<accession>A0A9W9FLW1</accession>
<reference evidence="11" key="2">
    <citation type="journal article" date="2023" name="IMA Fungus">
        <title>Comparative genomic study of the Penicillium genus elucidates a diverse pangenome and 15 lateral gene transfer events.</title>
        <authorList>
            <person name="Petersen C."/>
            <person name="Sorensen T."/>
            <person name="Nielsen M.R."/>
            <person name="Sondergaard T.E."/>
            <person name="Sorensen J.L."/>
            <person name="Fitzpatrick D.A."/>
            <person name="Frisvad J.C."/>
            <person name="Nielsen K.L."/>
        </authorList>
    </citation>
    <scope>NUCLEOTIDE SEQUENCE</scope>
    <source>
        <strain evidence="11">IBT 34128</strain>
    </source>
</reference>
<organism evidence="11 12">
    <name type="scientific">Penicillium alfredii</name>
    <dbReference type="NCBI Taxonomy" id="1506179"/>
    <lineage>
        <taxon>Eukaryota</taxon>
        <taxon>Fungi</taxon>
        <taxon>Dikarya</taxon>
        <taxon>Ascomycota</taxon>
        <taxon>Pezizomycotina</taxon>
        <taxon>Eurotiomycetes</taxon>
        <taxon>Eurotiomycetidae</taxon>
        <taxon>Eurotiales</taxon>
        <taxon>Aspergillaceae</taxon>
        <taxon>Penicillium</taxon>
    </lineage>
</organism>
<dbReference type="GeneID" id="81394324"/>
<protein>
    <recommendedName>
        <fullName evidence="1">non-specific serine/threonine protein kinase</fullName>
        <ecNumber evidence="1">2.7.11.1</ecNumber>
    </recommendedName>
</protein>
<gene>
    <name evidence="11" type="ORF">NUU61_004574</name>
</gene>
<dbReference type="PROSITE" id="PS00108">
    <property type="entry name" value="PROTEIN_KINASE_ST"/>
    <property type="match status" value="1"/>
</dbReference>